<proteinExistence type="inferred from homology"/>
<evidence type="ECO:0000256" key="3">
    <source>
        <dbReference type="ARBA" id="ARBA00022790"/>
    </source>
</evidence>
<comment type="similarity">
    <text evidence="1">Belongs to the CSN4 family.</text>
</comment>
<organism evidence="5">
    <name type="scientific">Euplotes harpa</name>
    <dbReference type="NCBI Taxonomy" id="151035"/>
    <lineage>
        <taxon>Eukaryota</taxon>
        <taxon>Sar</taxon>
        <taxon>Alveolata</taxon>
        <taxon>Ciliophora</taxon>
        <taxon>Intramacronucleata</taxon>
        <taxon>Spirotrichea</taxon>
        <taxon>Hypotrichia</taxon>
        <taxon>Euplotida</taxon>
        <taxon>Euplotidae</taxon>
        <taxon>Euplotes</taxon>
    </lineage>
</organism>
<evidence type="ECO:0000313" key="5">
    <source>
        <dbReference type="EMBL" id="CAE0341949.1"/>
    </source>
</evidence>
<dbReference type="GO" id="GO:0005829">
    <property type="term" value="C:cytosol"/>
    <property type="evidence" value="ECO:0007669"/>
    <property type="project" value="TreeGrafter"/>
</dbReference>
<dbReference type="Gene3D" id="1.10.10.10">
    <property type="entry name" value="Winged helix-like DNA-binding domain superfamily/Winged helix DNA-binding domain"/>
    <property type="match status" value="1"/>
</dbReference>
<feature type="domain" description="PCI" evidence="4">
    <location>
        <begin position="1"/>
        <end position="100"/>
    </location>
</feature>
<dbReference type="InterPro" id="IPR000717">
    <property type="entry name" value="PCI_dom"/>
</dbReference>
<dbReference type="InterPro" id="IPR036388">
    <property type="entry name" value="WH-like_DNA-bd_sf"/>
</dbReference>
<dbReference type="PANTHER" id="PTHR10855">
    <property type="entry name" value="26S PROTEASOME NON-ATPASE REGULATORY SUBUNIT 12/COP9 SIGNALOSOME COMPLEX SUBUNIT 4"/>
    <property type="match status" value="1"/>
</dbReference>
<evidence type="ECO:0000259" key="4">
    <source>
        <dbReference type="PROSITE" id="PS50250"/>
    </source>
</evidence>
<name>A0A7S3N4Z1_9SPIT</name>
<dbReference type="AlphaFoldDB" id="A0A7S3N4Z1"/>
<sequence>MFNEKVIKKSLKESFESTLEEHQKATASGGLTVLDKAVLEHNIQVVSNIYQTISFEGLGIFLGITKDNAEKLISDMATEGRISAILDQRNEIIEFSKNEREKLSIWNEQIGTLCNDVNTLLAKILSEYPSAKQYDVK</sequence>
<evidence type="ECO:0000256" key="2">
    <source>
        <dbReference type="ARBA" id="ARBA00014881"/>
    </source>
</evidence>
<dbReference type="InterPro" id="IPR040134">
    <property type="entry name" value="PSMD12/CSN4"/>
</dbReference>
<dbReference type="GO" id="GO:0008180">
    <property type="term" value="C:COP9 signalosome"/>
    <property type="evidence" value="ECO:0007669"/>
    <property type="project" value="UniProtKB-KW"/>
</dbReference>
<keyword evidence="3" id="KW-0736">Signalosome</keyword>
<gene>
    <name evidence="5" type="ORF">EHAR0213_LOCUS856</name>
</gene>
<dbReference type="EMBL" id="HBII01001923">
    <property type="protein sequence ID" value="CAE0341949.1"/>
    <property type="molecule type" value="Transcribed_RNA"/>
</dbReference>
<accession>A0A7S3N4Z1</accession>
<protein>
    <recommendedName>
        <fullName evidence="2">COP9 signalosome complex subunit 4</fullName>
    </recommendedName>
</protein>
<dbReference type="PANTHER" id="PTHR10855:SF2">
    <property type="entry name" value="COP9 SIGNALOSOME COMPLEX SUBUNIT 4"/>
    <property type="match status" value="1"/>
</dbReference>
<dbReference type="SUPFAM" id="SSF46785">
    <property type="entry name" value="Winged helix' DNA-binding domain"/>
    <property type="match status" value="1"/>
</dbReference>
<dbReference type="PROSITE" id="PS50250">
    <property type="entry name" value="PCI"/>
    <property type="match status" value="1"/>
</dbReference>
<dbReference type="InterPro" id="IPR036390">
    <property type="entry name" value="WH_DNA-bd_sf"/>
</dbReference>
<dbReference type="SMART" id="SM00088">
    <property type="entry name" value="PINT"/>
    <property type="match status" value="1"/>
</dbReference>
<dbReference type="Pfam" id="PF01399">
    <property type="entry name" value="PCI"/>
    <property type="match status" value="1"/>
</dbReference>
<reference evidence="5" key="1">
    <citation type="submission" date="2021-01" db="EMBL/GenBank/DDBJ databases">
        <authorList>
            <person name="Corre E."/>
            <person name="Pelletier E."/>
            <person name="Niang G."/>
            <person name="Scheremetjew M."/>
            <person name="Finn R."/>
            <person name="Kale V."/>
            <person name="Holt S."/>
            <person name="Cochrane G."/>
            <person name="Meng A."/>
            <person name="Brown T."/>
            <person name="Cohen L."/>
        </authorList>
    </citation>
    <scope>NUCLEOTIDE SEQUENCE</scope>
    <source>
        <strain evidence="5">FSP1.4</strain>
    </source>
</reference>
<evidence type="ECO:0000256" key="1">
    <source>
        <dbReference type="ARBA" id="ARBA00010417"/>
    </source>
</evidence>